<name>C0D2X7_9FIRM</name>
<keyword evidence="2" id="KW-1185">Reference proteome</keyword>
<protein>
    <submittedName>
        <fullName evidence="1">Uncharacterized protein</fullName>
    </submittedName>
</protein>
<organism evidence="1 2">
    <name type="scientific">[Clostridium] asparagiforme DSM 15981</name>
    <dbReference type="NCBI Taxonomy" id="518636"/>
    <lineage>
        <taxon>Bacteria</taxon>
        <taxon>Bacillati</taxon>
        <taxon>Bacillota</taxon>
        <taxon>Clostridia</taxon>
        <taxon>Lachnospirales</taxon>
        <taxon>Lachnospiraceae</taxon>
        <taxon>Enterocloster</taxon>
    </lineage>
</organism>
<dbReference type="Proteomes" id="UP000004756">
    <property type="component" value="Unassembled WGS sequence"/>
</dbReference>
<proteinExistence type="predicted"/>
<evidence type="ECO:0000313" key="2">
    <source>
        <dbReference type="Proteomes" id="UP000004756"/>
    </source>
</evidence>
<gene>
    <name evidence="1" type="ORF">CLOSTASPAR_03617</name>
</gene>
<dbReference type="EMBL" id="ACCJ01000280">
    <property type="protein sequence ID" value="EEG54307.1"/>
    <property type="molecule type" value="Genomic_DNA"/>
</dbReference>
<dbReference type="AlphaFoldDB" id="C0D2X7"/>
<sequence>MKRKTIMFQKRTKNHLFLFETYSEKRYPITTERNRDTCFKSKHIASWREVRHWLN</sequence>
<accession>C0D2X7</accession>
<evidence type="ECO:0000313" key="1">
    <source>
        <dbReference type="EMBL" id="EEG54307.1"/>
    </source>
</evidence>
<dbReference type="HOGENOM" id="CLU_3023817_0_0_9"/>
<reference evidence="1 2" key="1">
    <citation type="submission" date="2009-02" db="EMBL/GenBank/DDBJ databases">
        <title>Draft genome sequence of Clostridium asparagiforme (DSM 15981).</title>
        <authorList>
            <person name="Sudarsanam P."/>
            <person name="Ley R."/>
            <person name="Guruge J."/>
            <person name="Turnbaugh P.J."/>
            <person name="Mahowald M."/>
            <person name="Liep D."/>
            <person name="Gordon J."/>
        </authorList>
    </citation>
    <scope>NUCLEOTIDE SEQUENCE [LARGE SCALE GENOMIC DNA]</scope>
    <source>
        <strain evidence="1 2">DSM 15981</strain>
    </source>
</reference>
<comment type="caution">
    <text evidence="1">The sequence shown here is derived from an EMBL/GenBank/DDBJ whole genome shotgun (WGS) entry which is preliminary data.</text>
</comment>